<dbReference type="Gene3D" id="4.10.240.10">
    <property type="entry name" value="Zn(2)-C6 fungal-type DNA-binding domain"/>
    <property type="match status" value="1"/>
</dbReference>
<accession>A0A1C1D1B8</accession>
<comment type="caution">
    <text evidence="7">The sequence shown here is derived from an EMBL/GenBank/DDBJ whole genome shotgun (WGS) entry which is preliminary data.</text>
</comment>
<evidence type="ECO:0000256" key="3">
    <source>
        <dbReference type="ARBA" id="ARBA00023163"/>
    </source>
</evidence>
<protein>
    <recommendedName>
        <fullName evidence="6">Zn(2)-C6 fungal-type domain-containing protein</fullName>
    </recommendedName>
</protein>
<evidence type="ECO:0000313" key="7">
    <source>
        <dbReference type="EMBL" id="OCT54532.1"/>
    </source>
</evidence>
<feature type="domain" description="Zn(2)-C6 fungal-type" evidence="6">
    <location>
        <begin position="9"/>
        <end position="38"/>
    </location>
</feature>
<organism evidence="7 8">
    <name type="scientific">Cladophialophora carrionii</name>
    <dbReference type="NCBI Taxonomy" id="86049"/>
    <lineage>
        <taxon>Eukaryota</taxon>
        <taxon>Fungi</taxon>
        <taxon>Dikarya</taxon>
        <taxon>Ascomycota</taxon>
        <taxon>Pezizomycotina</taxon>
        <taxon>Eurotiomycetes</taxon>
        <taxon>Chaetothyriomycetidae</taxon>
        <taxon>Chaetothyriales</taxon>
        <taxon>Herpotrichiellaceae</taxon>
        <taxon>Cladophialophora</taxon>
    </lineage>
</organism>
<dbReference type="PANTHER" id="PTHR38111:SF11">
    <property type="entry name" value="TRANSCRIPTION FACTOR DOMAIN-CONTAINING PROTEIN-RELATED"/>
    <property type="match status" value="1"/>
</dbReference>
<keyword evidence="4" id="KW-0539">Nucleus</keyword>
<feature type="compositionally biased region" description="Low complexity" evidence="5">
    <location>
        <begin position="54"/>
        <end position="73"/>
    </location>
</feature>
<evidence type="ECO:0000256" key="2">
    <source>
        <dbReference type="ARBA" id="ARBA00023125"/>
    </source>
</evidence>
<evidence type="ECO:0000313" key="8">
    <source>
        <dbReference type="Proteomes" id="UP000094526"/>
    </source>
</evidence>
<evidence type="ECO:0000256" key="4">
    <source>
        <dbReference type="ARBA" id="ARBA00023242"/>
    </source>
</evidence>
<dbReference type="SUPFAM" id="SSF57701">
    <property type="entry name" value="Zn2/Cys6 DNA-binding domain"/>
    <property type="match status" value="1"/>
</dbReference>
<reference evidence="8" key="1">
    <citation type="submission" date="2015-07" db="EMBL/GenBank/DDBJ databases">
        <authorList>
            <person name="Teixeira M.M."/>
            <person name="Souza R.C."/>
            <person name="Almeida L.G."/>
            <person name="Vicente V.A."/>
            <person name="de Hoog S."/>
            <person name="Bocca A.L."/>
            <person name="de Almeida S.R."/>
            <person name="Vasconcelos A.T."/>
            <person name="Felipe M.S."/>
        </authorList>
    </citation>
    <scope>NUCLEOTIDE SEQUENCE [LARGE SCALE GENOMIC DNA]</scope>
    <source>
        <strain evidence="8">KSF</strain>
    </source>
</reference>
<dbReference type="GO" id="GO:0008270">
    <property type="term" value="F:zinc ion binding"/>
    <property type="evidence" value="ECO:0007669"/>
    <property type="project" value="InterPro"/>
</dbReference>
<dbReference type="SMART" id="SM00066">
    <property type="entry name" value="GAL4"/>
    <property type="match status" value="1"/>
</dbReference>
<dbReference type="InterPro" id="IPR053178">
    <property type="entry name" value="Osmoadaptation_assoc"/>
</dbReference>
<dbReference type="InterPro" id="IPR001138">
    <property type="entry name" value="Zn2Cys6_DnaBD"/>
</dbReference>
<dbReference type="AlphaFoldDB" id="A0A1C1D1B8"/>
<keyword evidence="2" id="KW-0238">DNA-binding</keyword>
<name>A0A1C1D1B8_9EURO</name>
<dbReference type="EMBL" id="LGRB01000004">
    <property type="protein sequence ID" value="OCT54532.1"/>
    <property type="molecule type" value="Genomic_DNA"/>
</dbReference>
<sequence length="529" mass="58186">MPGVPSGRGCDACRQQKKKCDLSEHPCARCRRLNIPCVGFGQRRYKFVHDDKSPSASDSSSNHNGTNTNTSATAKLHGKETGGIERYASLIRSLEGITIQASPWNATTRLAGAFTDMIKPTVSINYNLAWTYGDYLNHVPSRLGVNEALDNATDAFVTAVGTLSEHGNGAGAGGTVLALEKYGRTLASLRRCLDDPVKARAPETLCAILFLWNCQQYIWMPEGSGRHAEGVAQIIRLRGCTETSQDPFEANLLLSLRAVVLFDSLFNGRVHFTDDEWMAMFDNKLHRLTPEGQSIRMLTRVPNLMRRARAVLTSTLTPAVTVAGGTPQQQYQGVHSALVALQTEANTLRNDFEAPLSILRQRWHDNMHIRPKADVDDTLPNRRTAWLQTILHCHFLRTYSLGLAVAIIINEVRLAVCAGVATEPPPPPSAVITAIMHESHGFALEILDMAAQAVQYRPLGVNALGVCLLAAEIGAGDAHMETKLRARALRIDFARDFRGVREEEAAQRWGHEREGERLICGRDWAEGPA</sequence>
<dbReference type="Pfam" id="PF00172">
    <property type="entry name" value="Zn_clus"/>
    <property type="match status" value="1"/>
</dbReference>
<evidence type="ECO:0000256" key="1">
    <source>
        <dbReference type="ARBA" id="ARBA00023015"/>
    </source>
</evidence>
<dbReference type="GO" id="GO:0000981">
    <property type="term" value="F:DNA-binding transcription factor activity, RNA polymerase II-specific"/>
    <property type="evidence" value="ECO:0007669"/>
    <property type="project" value="InterPro"/>
</dbReference>
<dbReference type="eggNOG" id="ENOG502SMME">
    <property type="taxonomic scope" value="Eukaryota"/>
</dbReference>
<dbReference type="VEuPathDB" id="FungiDB:CLCR_00808"/>
<dbReference type="InterPro" id="IPR036864">
    <property type="entry name" value="Zn2-C6_fun-type_DNA-bd_sf"/>
</dbReference>
<proteinExistence type="predicted"/>
<dbReference type="PROSITE" id="PS00463">
    <property type="entry name" value="ZN2_CY6_FUNGAL_1"/>
    <property type="match status" value="1"/>
</dbReference>
<dbReference type="STRING" id="86049.A0A1C1D1B8"/>
<gene>
    <name evidence="7" type="ORF">CLCR_00808</name>
</gene>
<keyword evidence="3" id="KW-0804">Transcription</keyword>
<dbReference type="PROSITE" id="PS50048">
    <property type="entry name" value="ZN2_CY6_FUNGAL_2"/>
    <property type="match status" value="1"/>
</dbReference>
<dbReference type="PANTHER" id="PTHR38111">
    <property type="entry name" value="ZN(2)-C6 FUNGAL-TYPE DOMAIN-CONTAINING PROTEIN-RELATED"/>
    <property type="match status" value="1"/>
</dbReference>
<evidence type="ECO:0000259" key="6">
    <source>
        <dbReference type="PROSITE" id="PS50048"/>
    </source>
</evidence>
<evidence type="ECO:0000256" key="5">
    <source>
        <dbReference type="SAM" id="MobiDB-lite"/>
    </source>
</evidence>
<dbReference type="CDD" id="cd00067">
    <property type="entry name" value="GAL4"/>
    <property type="match status" value="1"/>
</dbReference>
<feature type="region of interest" description="Disordered" evidence="5">
    <location>
        <begin position="50"/>
        <end position="78"/>
    </location>
</feature>
<keyword evidence="8" id="KW-1185">Reference proteome</keyword>
<dbReference type="VEuPathDB" id="FungiDB:G647_10123"/>
<dbReference type="Proteomes" id="UP000094526">
    <property type="component" value="Unassembled WGS sequence"/>
</dbReference>
<dbReference type="GO" id="GO:0003677">
    <property type="term" value="F:DNA binding"/>
    <property type="evidence" value="ECO:0007669"/>
    <property type="project" value="UniProtKB-KW"/>
</dbReference>
<dbReference type="OrthoDB" id="4314040at2759"/>
<keyword evidence="1" id="KW-0805">Transcription regulation</keyword>